<evidence type="ECO:0000313" key="5">
    <source>
        <dbReference type="EMBL" id="VDC19420.1"/>
    </source>
</evidence>
<dbReference type="PROSITE" id="PS50887">
    <property type="entry name" value="GGDEF"/>
    <property type="match status" value="1"/>
</dbReference>
<dbReference type="InterPro" id="IPR001610">
    <property type="entry name" value="PAC"/>
</dbReference>
<dbReference type="SUPFAM" id="SSF55781">
    <property type="entry name" value="GAF domain-like"/>
    <property type="match status" value="1"/>
</dbReference>
<dbReference type="InterPro" id="IPR000160">
    <property type="entry name" value="GGDEF_dom"/>
</dbReference>
<dbReference type="SUPFAM" id="SSF55073">
    <property type="entry name" value="Nucleotide cyclase"/>
    <property type="match status" value="1"/>
</dbReference>
<dbReference type="SMART" id="SM00086">
    <property type="entry name" value="PAC"/>
    <property type="match status" value="1"/>
</dbReference>
<dbReference type="CDD" id="cd01949">
    <property type="entry name" value="GGDEF"/>
    <property type="match status" value="1"/>
</dbReference>
<dbReference type="InterPro" id="IPR029016">
    <property type="entry name" value="GAF-like_dom_sf"/>
</dbReference>
<evidence type="ECO:0000313" key="6">
    <source>
        <dbReference type="Proteomes" id="UP000270468"/>
    </source>
</evidence>
<dbReference type="Proteomes" id="UP000270468">
    <property type="component" value="Unassembled WGS sequence"/>
</dbReference>
<dbReference type="InterPro" id="IPR043128">
    <property type="entry name" value="Rev_trsase/Diguanyl_cyclase"/>
</dbReference>
<dbReference type="Pfam" id="PF13426">
    <property type="entry name" value="PAS_9"/>
    <property type="match status" value="1"/>
</dbReference>
<dbReference type="InterPro" id="IPR003018">
    <property type="entry name" value="GAF"/>
</dbReference>
<reference evidence="5 6" key="1">
    <citation type="submission" date="2018-11" db="EMBL/GenBank/DDBJ databases">
        <authorList>
            <person name="Criscuolo A."/>
        </authorList>
    </citation>
    <scope>NUCLEOTIDE SEQUENCE [LARGE SCALE GENOMIC DNA]</scope>
    <source>
        <strain evidence="5">ATB-66</strain>
    </source>
</reference>
<feature type="domain" description="PAC" evidence="2">
    <location>
        <begin position="90"/>
        <end position="142"/>
    </location>
</feature>
<dbReference type="AlphaFoldDB" id="A0A3P5WIC2"/>
<dbReference type="CDD" id="cd01948">
    <property type="entry name" value="EAL"/>
    <property type="match status" value="1"/>
</dbReference>
<dbReference type="InterPro" id="IPR035919">
    <property type="entry name" value="EAL_sf"/>
</dbReference>
<dbReference type="SMART" id="SM00052">
    <property type="entry name" value="EAL"/>
    <property type="match status" value="1"/>
</dbReference>
<dbReference type="Gene3D" id="3.30.450.40">
    <property type="match status" value="1"/>
</dbReference>
<gene>
    <name evidence="5" type="primary">cph2</name>
    <name evidence="5" type="ORF">FILTAD_00357</name>
</gene>
<dbReference type="PROSITE" id="PS50883">
    <property type="entry name" value="EAL"/>
    <property type="match status" value="1"/>
</dbReference>
<dbReference type="RefSeq" id="WP_124068800.1">
    <property type="nucleotide sequence ID" value="NZ_CBCRXF010000003.1"/>
</dbReference>
<dbReference type="InterPro" id="IPR035965">
    <property type="entry name" value="PAS-like_dom_sf"/>
</dbReference>
<dbReference type="Pfam" id="PF00990">
    <property type="entry name" value="GGDEF"/>
    <property type="match status" value="1"/>
</dbReference>
<dbReference type="SUPFAM" id="SSF55785">
    <property type="entry name" value="PYP-like sensor domain (PAS domain)"/>
    <property type="match status" value="1"/>
</dbReference>
<feature type="domain" description="GGDEF" evidence="4">
    <location>
        <begin position="330"/>
        <end position="462"/>
    </location>
</feature>
<dbReference type="InterPro" id="IPR000014">
    <property type="entry name" value="PAS"/>
</dbReference>
<feature type="domain" description="PAS" evidence="1">
    <location>
        <begin position="38"/>
        <end position="71"/>
    </location>
</feature>
<dbReference type="Gene3D" id="3.30.70.270">
    <property type="match status" value="1"/>
</dbReference>
<proteinExistence type="predicted"/>
<dbReference type="GO" id="GO:0071111">
    <property type="term" value="F:cyclic-guanylate-specific phosphodiesterase activity"/>
    <property type="evidence" value="ECO:0007669"/>
    <property type="project" value="InterPro"/>
</dbReference>
<dbReference type="EMBL" id="UXAV01000017">
    <property type="protein sequence ID" value="VDC19420.1"/>
    <property type="molecule type" value="Genomic_DNA"/>
</dbReference>
<dbReference type="SMART" id="SM00267">
    <property type="entry name" value="GGDEF"/>
    <property type="match status" value="1"/>
</dbReference>
<dbReference type="InterPro" id="IPR001633">
    <property type="entry name" value="EAL_dom"/>
</dbReference>
<dbReference type="Pfam" id="PF13185">
    <property type="entry name" value="GAF_2"/>
    <property type="match status" value="1"/>
</dbReference>
<evidence type="ECO:0000259" key="4">
    <source>
        <dbReference type="PROSITE" id="PS50887"/>
    </source>
</evidence>
<evidence type="ECO:0000259" key="2">
    <source>
        <dbReference type="PROSITE" id="PS50113"/>
    </source>
</evidence>
<organism evidence="5 6">
    <name type="scientific">Filibacter tadaridae</name>
    <dbReference type="NCBI Taxonomy" id="2483811"/>
    <lineage>
        <taxon>Bacteria</taxon>
        <taxon>Bacillati</taxon>
        <taxon>Bacillota</taxon>
        <taxon>Bacilli</taxon>
        <taxon>Bacillales</taxon>
        <taxon>Caryophanaceae</taxon>
        <taxon>Filibacter</taxon>
    </lineage>
</organism>
<dbReference type="Gene3D" id="3.20.20.450">
    <property type="entry name" value="EAL domain"/>
    <property type="match status" value="1"/>
</dbReference>
<accession>A0A3P5WIC2</accession>
<dbReference type="InterPro" id="IPR000700">
    <property type="entry name" value="PAS-assoc_C"/>
</dbReference>
<protein>
    <submittedName>
        <fullName evidence="5">Phytochrome-like protein cph2</fullName>
    </submittedName>
</protein>
<dbReference type="InterPro" id="IPR029787">
    <property type="entry name" value="Nucleotide_cyclase"/>
</dbReference>
<dbReference type="PANTHER" id="PTHR33121">
    <property type="entry name" value="CYCLIC DI-GMP PHOSPHODIESTERASE PDEF"/>
    <property type="match status" value="1"/>
</dbReference>
<dbReference type="Pfam" id="PF00563">
    <property type="entry name" value="EAL"/>
    <property type="match status" value="1"/>
</dbReference>
<sequence length="723" mass="81793">MENLQPDNEEKATLLDWLRRFGSRFQTGFIVTDPSLKDNPVVFVNEAFTVITGYTYEEVHGQNLRFLQGEDTDMDFIKEIDQKLENALPVNAEVLNYKKNGTPFWNELVIQPLVDGKGEVLFNASFSLDVTNRKKDEFLLKIQEKIFTGMNEKKQLSDLLQDICHFVESFYPTGSVCSILFKEKDDSWYIGAADTVPDRLLGEIMASPKMGNNYKADDVIVLENIQEDSEQNKDSAANPIHNFQSNWSVPIMNDKEAMNGLLTVFMKKKEAPTQTQLQFMKSLAPLIQMTRMHYTQQAEYRRLAFTNPETGLPNRHASLDQLKQNSQKGYNYFVAVVEPGEYSKIVDLYGRGAADELFIQLGKRIEKIGKGKPDFVGRFSSGALMVTNKIKPDAEKYYILKIKEIVSNPFIIAGEEMFITLKVGISLSNQNEKNEEELLRRADIAASEAKKKPGTATAFYEDLQNEIISKEMTIFNELSKALTANEIDIHLQPKVNLKDGSIIGFEALARWNSPVLGQVPPSLFILAAENMGKIIELEIGVLSKVMEWQKKREEMGKKQVKVAVNISVLHFFDTSFIGMLKKLLCKYSIQSNCIVLEMTESIGLVDFARAKLIFEQLTAEGFEISVDDFGIGFSSLSYLTQLPVSELKIDRSFIQALDEPATHAVVRTIIQLAENLNLSTVAEGIEEERHIEVLRLLGCKIGQGFYYYKPMPLTEIDQLPGME</sequence>
<keyword evidence="6" id="KW-1185">Reference proteome</keyword>
<dbReference type="OrthoDB" id="2624050at2"/>
<dbReference type="PANTHER" id="PTHR33121:SF70">
    <property type="entry name" value="SIGNALING PROTEIN YKOW"/>
    <property type="match status" value="1"/>
</dbReference>
<evidence type="ECO:0000259" key="3">
    <source>
        <dbReference type="PROSITE" id="PS50883"/>
    </source>
</evidence>
<dbReference type="Gene3D" id="3.30.450.20">
    <property type="entry name" value="PAS domain"/>
    <property type="match status" value="1"/>
</dbReference>
<dbReference type="PROSITE" id="PS50113">
    <property type="entry name" value="PAC"/>
    <property type="match status" value="1"/>
</dbReference>
<name>A0A3P5WIC2_9BACL</name>
<dbReference type="SUPFAM" id="SSF141868">
    <property type="entry name" value="EAL domain-like"/>
    <property type="match status" value="1"/>
</dbReference>
<feature type="domain" description="EAL" evidence="3">
    <location>
        <begin position="471"/>
        <end position="723"/>
    </location>
</feature>
<dbReference type="CDD" id="cd00130">
    <property type="entry name" value="PAS"/>
    <property type="match status" value="1"/>
</dbReference>
<evidence type="ECO:0000259" key="1">
    <source>
        <dbReference type="PROSITE" id="PS50112"/>
    </source>
</evidence>
<dbReference type="PROSITE" id="PS50112">
    <property type="entry name" value="PAS"/>
    <property type="match status" value="1"/>
</dbReference>
<dbReference type="NCBIfam" id="TIGR00229">
    <property type="entry name" value="sensory_box"/>
    <property type="match status" value="1"/>
</dbReference>
<dbReference type="InterPro" id="IPR050706">
    <property type="entry name" value="Cyclic-di-GMP_PDE-like"/>
</dbReference>